<dbReference type="AlphaFoldDB" id="A0A5N0TGI0"/>
<reference evidence="1 2" key="1">
    <citation type="submission" date="2019-09" db="EMBL/GenBank/DDBJ databases">
        <title>Wenzhouxiangella sp. Genome sequencing and assembly.</title>
        <authorList>
            <person name="Zhang R."/>
        </authorList>
    </citation>
    <scope>NUCLEOTIDE SEQUENCE [LARGE SCALE GENOMIC DNA]</scope>
    <source>
        <strain evidence="1 2">W260</strain>
    </source>
</reference>
<accession>A0A5N0TGI0</accession>
<evidence type="ECO:0000313" key="1">
    <source>
        <dbReference type="EMBL" id="KAA9134160.1"/>
    </source>
</evidence>
<proteinExistence type="predicted"/>
<comment type="caution">
    <text evidence="1">The sequence shown here is derived from an EMBL/GenBank/DDBJ whole genome shotgun (WGS) entry which is preliminary data.</text>
</comment>
<evidence type="ECO:0000313" key="2">
    <source>
        <dbReference type="Proteomes" id="UP000325372"/>
    </source>
</evidence>
<dbReference type="Proteomes" id="UP000325372">
    <property type="component" value="Unassembled WGS sequence"/>
</dbReference>
<organism evidence="1 2">
    <name type="scientific">Marinihelvus fidelis</name>
    <dbReference type="NCBI Taxonomy" id="2613842"/>
    <lineage>
        <taxon>Bacteria</taxon>
        <taxon>Pseudomonadati</taxon>
        <taxon>Pseudomonadota</taxon>
        <taxon>Gammaproteobacteria</taxon>
        <taxon>Chromatiales</taxon>
        <taxon>Wenzhouxiangellaceae</taxon>
        <taxon>Marinihelvus</taxon>
    </lineage>
</organism>
<protein>
    <submittedName>
        <fullName evidence="1">Uncharacterized protein</fullName>
    </submittedName>
</protein>
<dbReference type="EMBL" id="VYXP01000001">
    <property type="protein sequence ID" value="KAA9134160.1"/>
    <property type="molecule type" value="Genomic_DNA"/>
</dbReference>
<keyword evidence="2" id="KW-1185">Reference proteome</keyword>
<sequence length="258" mass="28514">MKLFKLVRILLLLLVLVAVASNQFLGQARLASWERTLWVTVYPIAADGQAVTRSYIDALRPEQFDEISTFIGQQARRHGVPLADPVHVQLAPRVDSLPPPPPTDGNRFSVAVWSLKMRWWAWRNGRVDGLPSADVRLFVKYQAARNGVVLDASLGMRKGRYGVVNAFASNGQAAMNRVVIVHELLHVLGATDKYELYSGQPIPPDGLANPLQDPLYPQRRAEIMGARIAESPFRARMPSSLGQCVIGVATANEIGWVD</sequence>
<name>A0A5N0TGI0_9GAMM</name>
<gene>
    <name evidence="1" type="ORF">F3N42_01040</name>
</gene>
<dbReference type="RefSeq" id="WP_150862516.1">
    <property type="nucleotide sequence ID" value="NZ_VYXP01000001.1"/>
</dbReference>